<comment type="catalytic activity">
    <reaction evidence="3">
        <text>6-(2-amino-2-carboxyethyl)-7,8-dioxo-1,2,3,4,7,8-hexahydroquinoline-2,4-dicarboxylate + 3 O2 = pyrroloquinoline quinone + 2 H2O2 + 2 H2O + H(+)</text>
        <dbReference type="Rhea" id="RHEA:10692"/>
        <dbReference type="ChEBI" id="CHEBI:15377"/>
        <dbReference type="ChEBI" id="CHEBI:15378"/>
        <dbReference type="ChEBI" id="CHEBI:15379"/>
        <dbReference type="ChEBI" id="CHEBI:16240"/>
        <dbReference type="ChEBI" id="CHEBI:58442"/>
        <dbReference type="ChEBI" id="CHEBI:58778"/>
        <dbReference type="EC" id="1.3.3.11"/>
    </reaction>
</comment>
<keyword evidence="6" id="KW-1185">Reference proteome</keyword>
<dbReference type="PANTHER" id="PTHR40279">
    <property type="entry name" value="PQQC-LIKE PROTEIN"/>
    <property type="match status" value="1"/>
</dbReference>
<gene>
    <name evidence="3" type="primary">pqqC</name>
    <name evidence="5" type="ORF">DEW08_27285</name>
</gene>
<keyword evidence="1 3" id="KW-0884">PQQ biosynthesis</keyword>
<dbReference type="Pfam" id="PF03070">
    <property type="entry name" value="TENA_THI-4"/>
    <property type="match status" value="1"/>
</dbReference>
<evidence type="ECO:0000256" key="2">
    <source>
        <dbReference type="ARBA" id="ARBA00023002"/>
    </source>
</evidence>
<accession>A0A2S2CYX6</accession>
<name>A0A2S2CYX6_9PROT</name>
<evidence type="ECO:0000256" key="1">
    <source>
        <dbReference type="ARBA" id="ARBA00022905"/>
    </source>
</evidence>
<dbReference type="Gene3D" id="1.20.910.10">
    <property type="entry name" value="Heme oxygenase-like"/>
    <property type="match status" value="1"/>
</dbReference>
<sequence length="264" mass="30131">MTTSLPQDEPLSRDAFTEALFAVGERQYHDLHPFHKLLHGGKLAKGQVQAWALNRFYYQVSIPRKDLTIMSRMDDPALRRVWLQRVLDHDGLGPDGQVEEGRVGGIERWLRLTDGLGLDRDYVRSLEGILPATRFAVDAYVHFVLDHTLLEAVASSLTELFAPAIHRERIAGFEQNYAFANDSTLSYFRKRLEEAPRDVDFGLAYVLDNARTAEQQRQCIRALRFKTELLWAQLDALHHAYVSPGLIPPGAFVPDDMTPTRYTR</sequence>
<dbReference type="Proteomes" id="UP000245629">
    <property type="component" value="Plasmid unnamed2"/>
</dbReference>
<dbReference type="NCBIfam" id="TIGR02111">
    <property type="entry name" value="PQQ_syn_pqqC"/>
    <property type="match status" value="1"/>
</dbReference>
<dbReference type="SUPFAM" id="SSF48613">
    <property type="entry name" value="Heme oxygenase-like"/>
    <property type="match status" value="1"/>
</dbReference>
<keyword evidence="5" id="KW-0614">Plasmid</keyword>
<dbReference type="OrthoDB" id="9800756at2"/>
<comment type="function">
    <text evidence="3">Ring cyclization and eight-electron oxidation of 3a-(2-amino-2-carboxyethyl)-4,5-dioxo-4,5,6,7,8,9-hexahydroquinoline-7,9-dicarboxylic-acid to PQQ.</text>
</comment>
<protein>
    <recommendedName>
        <fullName evidence="3">Pyrroloquinoline-quinone synthase</fullName>
        <ecNumber evidence="3">1.3.3.11</ecNumber>
    </recommendedName>
    <alternativeName>
        <fullName evidence="3">Coenzyme PQQ synthesis protein C</fullName>
    </alternativeName>
    <alternativeName>
        <fullName evidence="3">Pyrroloquinoline quinone biosynthesis protein C</fullName>
    </alternativeName>
</protein>
<geneLocation type="plasmid" evidence="5 6">
    <name>unnamed2</name>
</geneLocation>
<dbReference type="KEGG" id="azz:DEW08_27285"/>
<dbReference type="GO" id="GO:0018189">
    <property type="term" value="P:pyrroloquinoline quinone biosynthetic process"/>
    <property type="evidence" value="ECO:0007669"/>
    <property type="project" value="UniProtKB-UniRule"/>
</dbReference>
<dbReference type="PANTHER" id="PTHR40279:SF3">
    <property type="entry name" value="4-AMINOBENZOATE SYNTHASE"/>
    <property type="match status" value="1"/>
</dbReference>
<comment type="pathway">
    <text evidence="3">Cofactor biosynthesis; pyrroloquinoline quinone biosynthesis.</text>
</comment>
<dbReference type="InterPro" id="IPR004305">
    <property type="entry name" value="Thiaminase-2/PQQC"/>
</dbReference>
<dbReference type="AlphaFoldDB" id="A0A2S2CYX6"/>
<dbReference type="HAMAP" id="MF_00654">
    <property type="entry name" value="PQQ_syn_PqqC"/>
    <property type="match status" value="1"/>
</dbReference>
<dbReference type="InterPro" id="IPR039068">
    <property type="entry name" value="PqqC-like"/>
</dbReference>
<dbReference type="EMBL" id="CP029357">
    <property type="protein sequence ID" value="AWK89691.1"/>
    <property type="molecule type" value="Genomic_DNA"/>
</dbReference>
<evidence type="ECO:0000256" key="3">
    <source>
        <dbReference type="HAMAP-Rule" id="MF_00654"/>
    </source>
</evidence>
<dbReference type="RefSeq" id="WP_109333239.1">
    <property type="nucleotide sequence ID" value="NZ_CP029357.1"/>
</dbReference>
<evidence type="ECO:0000313" key="6">
    <source>
        <dbReference type="Proteomes" id="UP000245629"/>
    </source>
</evidence>
<dbReference type="InterPro" id="IPR011845">
    <property type="entry name" value="PqqC"/>
</dbReference>
<evidence type="ECO:0000259" key="4">
    <source>
        <dbReference type="Pfam" id="PF03070"/>
    </source>
</evidence>
<organism evidence="5 6">
    <name type="scientific">Azospirillum thermophilum</name>
    <dbReference type="NCBI Taxonomy" id="2202148"/>
    <lineage>
        <taxon>Bacteria</taxon>
        <taxon>Pseudomonadati</taxon>
        <taxon>Pseudomonadota</taxon>
        <taxon>Alphaproteobacteria</taxon>
        <taxon>Rhodospirillales</taxon>
        <taxon>Azospirillaceae</taxon>
        <taxon>Azospirillum</taxon>
    </lineage>
</organism>
<dbReference type="GO" id="GO:0033732">
    <property type="term" value="F:pyrroloquinoline-quinone synthase activity"/>
    <property type="evidence" value="ECO:0007669"/>
    <property type="project" value="UniProtKB-EC"/>
</dbReference>
<dbReference type="UniPathway" id="UPA00539"/>
<reference evidence="6" key="1">
    <citation type="submission" date="2018-05" db="EMBL/GenBank/DDBJ databases">
        <title>Azospirillum thermophila sp. nov., a novel isolated from hot spring.</title>
        <authorList>
            <person name="Zhao Z."/>
        </authorList>
    </citation>
    <scope>NUCLEOTIDE SEQUENCE [LARGE SCALE GENOMIC DNA]</scope>
    <source>
        <strain evidence="6">CFH 70021</strain>
        <plasmid evidence="6">unnamed2</plasmid>
    </source>
</reference>
<dbReference type="InterPro" id="IPR016084">
    <property type="entry name" value="Haem_Oase-like_multi-hlx"/>
</dbReference>
<proteinExistence type="inferred from homology"/>
<dbReference type="EC" id="1.3.3.11" evidence="3"/>
<feature type="domain" description="Thiaminase-2/PQQC" evidence="4">
    <location>
        <begin position="26"/>
        <end position="235"/>
    </location>
</feature>
<keyword evidence="2 3" id="KW-0560">Oxidoreductase</keyword>
<evidence type="ECO:0000313" key="5">
    <source>
        <dbReference type="EMBL" id="AWK89691.1"/>
    </source>
</evidence>
<comment type="similarity">
    <text evidence="3">Belongs to the PqqC family.</text>
</comment>